<gene>
    <name evidence="5" type="ORF">DM02DRAFT_584122</name>
</gene>
<dbReference type="OrthoDB" id="426882at2759"/>
<dbReference type="SUPFAM" id="SSF57701">
    <property type="entry name" value="Zn2/Cys6 DNA-binding domain"/>
    <property type="match status" value="1"/>
</dbReference>
<dbReference type="GO" id="GO:0003677">
    <property type="term" value="F:DNA binding"/>
    <property type="evidence" value="ECO:0007669"/>
    <property type="project" value="InterPro"/>
</dbReference>
<dbReference type="InterPro" id="IPR053187">
    <property type="entry name" value="Notoamide_regulator"/>
</dbReference>
<feature type="region of interest" description="Disordered" evidence="3">
    <location>
        <begin position="1"/>
        <end position="28"/>
    </location>
</feature>
<name>A0A2V1E4V5_9PLEO</name>
<evidence type="ECO:0000259" key="4">
    <source>
        <dbReference type="PROSITE" id="PS50048"/>
    </source>
</evidence>
<dbReference type="CDD" id="cd12148">
    <property type="entry name" value="fungal_TF_MHR"/>
    <property type="match status" value="1"/>
</dbReference>
<protein>
    <recommendedName>
        <fullName evidence="4">Zn(2)-C6 fungal-type domain-containing protein</fullName>
    </recommendedName>
</protein>
<evidence type="ECO:0000256" key="2">
    <source>
        <dbReference type="ARBA" id="ARBA00023242"/>
    </source>
</evidence>
<dbReference type="STRING" id="97972.A0A2V1E4V5"/>
<dbReference type="Proteomes" id="UP000244855">
    <property type="component" value="Unassembled WGS sequence"/>
</dbReference>
<evidence type="ECO:0000313" key="5">
    <source>
        <dbReference type="EMBL" id="PVI05577.1"/>
    </source>
</evidence>
<proteinExistence type="predicted"/>
<dbReference type="AlphaFoldDB" id="A0A2V1E4V5"/>
<feature type="domain" description="Zn(2)-C6 fungal-type" evidence="4">
    <location>
        <begin position="39"/>
        <end position="69"/>
    </location>
</feature>
<dbReference type="EMBL" id="KZ805313">
    <property type="protein sequence ID" value="PVI05577.1"/>
    <property type="molecule type" value="Genomic_DNA"/>
</dbReference>
<dbReference type="PROSITE" id="PS00463">
    <property type="entry name" value="ZN2_CY6_FUNGAL_1"/>
    <property type="match status" value="1"/>
</dbReference>
<accession>A0A2V1E4V5</accession>
<dbReference type="InterPro" id="IPR007219">
    <property type="entry name" value="XnlR_reg_dom"/>
</dbReference>
<dbReference type="GO" id="GO:0008270">
    <property type="term" value="F:zinc ion binding"/>
    <property type="evidence" value="ECO:0007669"/>
    <property type="project" value="InterPro"/>
</dbReference>
<sequence>MQDESSVNNLRAILPRAPDDQHSPQIPPGERRIRRVTAACELCRQRRVKCDAARPSCTSCISLDQECVYRTTPQETSVGALKRKFGELESHYDHLKTSQEQLEQLFRAIRTRPDGDAKAIFESIRSGADVDSIVRHIDSGDLVSQLRVVPERRFRFEFPFKGEMPRFLQAPDNLYLKSPLHEAALAFPTSERQGSIGLEESQYTTPYVKPYFTAAVVDPRLDKITPSKWTQVSQDDESMRLILRSYFLYDYQFVGCFHKDDFLDDMLSGSEEHCTPLLVNTVLAIACHSHEDLANRSDYWDPQTLGYKFFAEAKRLWEIESMSKKSLPTLQAALIFNVLFNVDCMDMIGLTYQTQAIDIAHEIDLFNTDTHVTRSSGTNSRAFTLWCLYWWMSIQDYHFEKYTPKDGFIAGRLPDPGINLEWYGETWLQYPHDAQTKRIGYGYLFKAKCELAMIMDSACAELYGGTNGTEETRIEVLTRHIDALRSWYASLPPLLSPKHLVYPSQLKLHMLYQDVMIRLCEIVVTIPSPSLAHASQNHPQSLLDHSRVCFETLMRLYYLRHGFEGCDAYLIHYLHVLAYIAQGRLKSFIDAPDSFTQTDMDDARATLFLAAKGLYTQSRNYYLALTLFCVLQNDMRLEEANMLYKYAGIIRERSAMRRLRVEYVLAQYPIYIARPKEEDERKPVLSEVVDELAGLDLGSSSEESDRVPGDSQ</sequence>
<dbReference type="CDD" id="cd00067">
    <property type="entry name" value="GAL4"/>
    <property type="match status" value="1"/>
</dbReference>
<dbReference type="PROSITE" id="PS50048">
    <property type="entry name" value="ZN2_CY6_FUNGAL_2"/>
    <property type="match status" value="1"/>
</dbReference>
<organism evidence="5 6">
    <name type="scientific">Periconia macrospinosa</name>
    <dbReference type="NCBI Taxonomy" id="97972"/>
    <lineage>
        <taxon>Eukaryota</taxon>
        <taxon>Fungi</taxon>
        <taxon>Dikarya</taxon>
        <taxon>Ascomycota</taxon>
        <taxon>Pezizomycotina</taxon>
        <taxon>Dothideomycetes</taxon>
        <taxon>Pleosporomycetidae</taxon>
        <taxon>Pleosporales</taxon>
        <taxon>Massarineae</taxon>
        <taxon>Periconiaceae</taxon>
        <taxon>Periconia</taxon>
    </lineage>
</organism>
<evidence type="ECO:0000313" key="6">
    <source>
        <dbReference type="Proteomes" id="UP000244855"/>
    </source>
</evidence>
<dbReference type="Pfam" id="PF04082">
    <property type="entry name" value="Fungal_trans"/>
    <property type="match status" value="1"/>
</dbReference>
<dbReference type="PANTHER" id="PTHR47256">
    <property type="entry name" value="ZN(II)2CYS6 TRANSCRIPTION FACTOR (EUROFUNG)-RELATED"/>
    <property type="match status" value="1"/>
</dbReference>
<dbReference type="PANTHER" id="PTHR47256:SF1">
    <property type="entry name" value="ZN(II)2CYS6 TRANSCRIPTION FACTOR (EUROFUNG)"/>
    <property type="match status" value="1"/>
</dbReference>
<dbReference type="SMART" id="SM00066">
    <property type="entry name" value="GAL4"/>
    <property type="match status" value="1"/>
</dbReference>
<dbReference type="GO" id="GO:0006351">
    <property type="term" value="P:DNA-templated transcription"/>
    <property type="evidence" value="ECO:0007669"/>
    <property type="project" value="InterPro"/>
</dbReference>
<reference evidence="5 6" key="1">
    <citation type="journal article" date="2018" name="Sci. Rep.">
        <title>Comparative genomics provides insights into the lifestyle and reveals functional heterogeneity of dark septate endophytic fungi.</title>
        <authorList>
            <person name="Knapp D.G."/>
            <person name="Nemeth J.B."/>
            <person name="Barry K."/>
            <person name="Hainaut M."/>
            <person name="Henrissat B."/>
            <person name="Johnson J."/>
            <person name="Kuo A."/>
            <person name="Lim J.H.P."/>
            <person name="Lipzen A."/>
            <person name="Nolan M."/>
            <person name="Ohm R.A."/>
            <person name="Tamas L."/>
            <person name="Grigoriev I.V."/>
            <person name="Spatafora J.W."/>
            <person name="Nagy L.G."/>
            <person name="Kovacs G.M."/>
        </authorList>
    </citation>
    <scope>NUCLEOTIDE SEQUENCE [LARGE SCALE GENOMIC DNA]</scope>
    <source>
        <strain evidence="5 6">DSE2036</strain>
    </source>
</reference>
<evidence type="ECO:0000256" key="3">
    <source>
        <dbReference type="SAM" id="MobiDB-lite"/>
    </source>
</evidence>
<dbReference type="Gene3D" id="4.10.240.10">
    <property type="entry name" value="Zn(2)-C6 fungal-type DNA-binding domain"/>
    <property type="match status" value="1"/>
</dbReference>
<dbReference type="GO" id="GO:0000981">
    <property type="term" value="F:DNA-binding transcription factor activity, RNA polymerase II-specific"/>
    <property type="evidence" value="ECO:0007669"/>
    <property type="project" value="InterPro"/>
</dbReference>
<dbReference type="Pfam" id="PF00172">
    <property type="entry name" value="Zn_clus"/>
    <property type="match status" value="1"/>
</dbReference>
<keyword evidence="2" id="KW-0539">Nucleus</keyword>
<keyword evidence="6" id="KW-1185">Reference proteome</keyword>
<dbReference type="InterPro" id="IPR001138">
    <property type="entry name" value="Zn2Cys6_DnaBD"/>
</dbReference>
<evidence type="ECO:0000256" key="1">
    <source>
        <dbReference type="ARBA" id="ARBA00022723"/>
    </source>
</evidence>
<dbReference type="InterPro" id="IPR036864">
    <property type="entry name" value="Zn2-C6_fun-type_DNA-bd_sf"/>
</dbReference>
<keyword evidence="1" id="KW-0479">Metal-binding</keyword>